<dbReference type="SUPFAM" id="SSF49464">
    <property type="entry name" value="Carboxypeptidase regulatory domain-like"/>
    <property type="match status" value="1"/>
</dbReference>
<evidence type="ECO:0000256" key="1">
    <source>
        <dbReference type="ARBA" id="ARBA00004571"/>
    </source>
</evidence>
<dbReference type="Gene3D" id="2.60.40.1120">
    <property type="entry name" value="Carboxypeptidase-like, regulatory domain"/>
    <property type="match status" value="1"/>
</dbReference>
<evidence type="ECO:0000259" key="8">
    <source>
        <dbReference type="Pfam" id="PF07715"/>
    </source>
</evidence>
<feature type="domain" description="TonB-dependent receptor plug" evidence="8">
    <location>
        <begin position="124"/>
        <end position="230"/>
    </location>
</feature>
<dbReference type="EMBL" id="QRNE01000115">
    <property type="protein sequence ID" value="RHK22794.1"/>
    <property type="molecule type" value="Genomic_DNA"/>
</dbReference>
<dbReference type="Gene3D" id="2.170.130.10">
    <property type="entry name" value="TonB-dependent receptor, plug domain"/>
    <property type="match status" value="1"/>
</dbReference>
<dbReference type="FunFam" id="2.60.40.1120:FF:000003">
    <property type="entry name" value="Outer membrane protein Omp121"/>
    <property type="match status" value="1"/>
</dbReference>
<dbReference type="NCBIfam" id="TIGR04057">
    <property type="entry name" value="SusC_RagA_signa"/>
    <property type="match status" value="1"/>
</dbReference>
<dbReference type="NCBIfam" id="TIGR04056">
    <property type="entry name" value="OMP_RagA_SusC"/>
    <property type="match status" value="1"/>
</dbReference>
<evidence type="ECO:0000256" key="4">
    <source>
        <dbReference type="ARBA" id="ARBA00022692"/>
    </source>
</evidence>
<keyword evidence="2 7" id="KW-0813">Transport</keyword>
<name>A0A415FIT3_9BACE</name>
<dbReference type="Proteomes" id="UP000285503">
    <property type="component" value="Unassembled WGS sequence"/>
</dbReference>
<evidence type="ECO:0000256" key="7">
    <source>
        <dbReference type="PROSITE-ProRule" id="PRU01360"/>
    </source>
</evidence>
<accession>A0A415FIT3</accession>
<dbReference type="InterPro" id="IPR023996">
    <property type="entry name" value="TonB-dep_OMP_SusC/RagA"/>
</dbReference>
<dbReference type="InterPro" id="IPR037066">
    <property type="entry name" value="Plug_dom_sf"/>
</dbReference>
<comment type="similarity">
    <text evidence="7">Belongs to the TonB-dependent receptor family.</text>
</comment>
<dbReference type="PROSITE" id="PS52016">
    <property type="entry name" value="TONB_DEPENDENT_REC_3"/>
    <property type="match status" value="1"/>
</dbReference>
<dbReference type="Pfam" id="PF07715">
    <property type="entry name" value="Plug"/>
    <property type="match status" value="1"/>
</dbReference>
<organism evidence="9 10">
    <name type="scientific">Bacteroides xylanisolvens</name>
    <dbReference type="NCBI Taxonomy" id="371601"/>
    <lineage>
        <taxon>Bacteria</taxon>
        <taxon>Pseudomonadati</taxon>
        <taxon>Bacteroidota</taxon>
        <taxon>Bacteroidia</taxon>
        <taxon>Bacteroidales</taxon>
        <taxon>Bacteroidaceae</taxon>
        <taxon>Bacteroides</taxon>
    </lineage>
</organism>
<dbReference type="FunFam" id="2.170.130.10:FF:000003">
    <property type="entry name" value="SusC/RagA family TonB-linked outer membrane protein"/>
    <property type="match status" value="1"/>
</dbReference>
<keyword evidence="3 7" id="KW-1134">Transmembrane beta strand</keyword>
<evidence type="ECO:0000313" key="10">
    <source>
        <dbReference type="Proteomes" id="UP000285503"/>
    </source>
</evidence>
<dbReference type="GeneID" id="69483002"/>
<dbReference type="GO" id="GO:0009279">
    <property type="term" value="C:cell outer membrane"/>
    <property type="evidence" value="ECO:0007669"/>
    <property type="project" value="UniProtKB-SubCell"/>
</dbReference>
<dbReference type="InterPro" id="IPR036942">
    <property type="entry name" value="Beta-barrel_TonB_sf"/>
</dbReference>
<dbReference type="InterPro" id="IPR023997">
    <property type="entry name" value="TonB-dep_OMP_SusC/RagA_CS"/>
</dbReference>
<proteinExistence type="inferred from homology"/>
<keyword evidence="9" id="KW-0675">Receptor</keyword>
<dbReference type="Gene3D" id="2.40.170.20">
    <property type="entry name" value="TonB-dependent receptor, beta-barrel domain"/>
    <property type="match status" value="1"/>
</dbReference>
<evidence type="ECO:0000256" key="5">
    <source>
        <dbReference type="ARBA" id="ARBA00023136"/>
    </source>
</evidence>
<dbReference type="Pfam" id="PF13715">
    <property type="entry name" value="CarbopepD_reg_2"/>
    <property type="match status" value="1"/>
</dbReference>
<comment type="caution">
    <text evidence="9">The sequence shown here is derived from an EMBL/GenBank/DDBJ whole genome shotgun (WGS) entry which is preliminary data.</text>
</comment>
<dbReference type="InterPro" id="IPR012910">
    <property type="entry name" value="Plug_dom"/>
</dbReference>
<evidence type="ECO:0000256" key="3">
    <source>
        <dbReference type="ARBA" id="ARBA00022452"/>
    </source>
</evidence>
<comment type="subcellular location">
    <subcellularLocation>
        <location evidence="1 7">Cell outer membrane</location>
        <topology evidence="1 7">Multi-pass membrane protein</topology>
    </subcellularLocation>
</comment>
<dbReference type="SUPFAM" id="SSF56935">
    <property type="entry name" value="Porins"/>
    <property type="match status" value="1"/>
</dbReference>
<dbReference type="InterPro" id="IPR039426">
    <property type="entry name" value="TonB-dep_rcpt-like"/>
</dbReference>
<keyword evidence="4 7" id="KW-0812">Transmembrane</keyword>
<dbReference type="InterPro" id="IPR008969">
    <property type="entry name" value="CarboxyPept-like_regulatory"/>
</dbReference>
<keyword evidence="5 7" id="KW-0472">Membrane</keyword>
<dbReference type="RefSeq" id="WP_004316858.1">
    <property type="nucleotide sequence ID" value="NZ_CABKPA010000036.1"/>
</dbReference>
<protein>
    <submittedName>
        <fullName evidence="9">TonB-dependent receptor</fullName>
    </submittedName>
</protein>
<gene>
    <name evidence="9" type="ORF">DW075_17625</name>
</gene>
<evidence type="ECO:0000256" key="6">
    <source>
        <dbReference type="ARBA" id="ARBA00023237"/>
    </source>
</evidence>
<sequence length="1061" mass="119051">MKNMKQQFLVIIAALCCFAAGISAQQSTHRQIVVTGVVTDENQEPLIGANVSVKDVPGLGSITNINGKFSIKMQPYNRLIFSYIGYETQEILVREERTVNVVMKEKTETTLDEVVITATGAQKKLTVTGAVSTINVEQLRTSPTGSISNSLAGNVAGIIARQTSGQPGKNVSEFWIRGISTFGAGSSALVLVDGFERDMNELNYEDIESFTVLKDASETAIYGSRGANGVVLITTRRGKINKITVDAKVETIYNTRTFTPDFVDGITYANLANEARRTRNLEPIYSGNELKILTQGLDPDLLPNVDWMDTLLKNGAMSYRATLNLSGGGQNARYFVSGSYLDEGGMYKVDKSLNEDYNTNSNNKRWNYRMNADIDVTRTTLLQVGIGGSLKKMNESGMTSHEIWNSILNQTPTSMPIMYSNGYTPTNSDGDINPWVASTQCGYNEQWWNNIQTNITLNQKLDFITKGLNFIGRFGFDTDNYNFIKRYKCPALWSADRFRKDDGTINFTRKRAEQEMTQTSGNTGERKEYFEAELQYNRNFKSHILSGTLKYTQDSKVKTQEIGNDIKNSLPMRHQGLAGRIAYNWNYRYFLNFNFGYTGSENFAAGHQFGFFPAYSVAWNIAEEPFVKKNLKWVNMFKVRYSWGKVGNDKMYEANGTTLIRFPYLYTIGYGGAPNPNIWGDNAGYYSAFGGYNWADYGYEKYGTTLFQGLRYTSYANDGVTWEIATKHDIGLDMSLFDDKFTLTIDYFHEDRKGIFMYRRYLPATAGVENGMTLPQANVGKVLSKGVDGNFAYKQQVGSVQLTMRGNMTLSKNEVKDKDEQNNVYPYLMEQEYRVNQAKGLIALGLFKDYTDIRNSPQQTFGAYQPGDIKYKDVNGDGIISDMDRVAIGATTVPNLIYGMGISAQWKGLDVNLHFQGAGKSSFFINGSGVRPFVNGSKGNILKDVVAGRWISRDESGTESTENVRAEYPRLSYGGSNNNYQESSFWLRDGSYVRLKTLEIGYTLPKPLVNKMHFNNVRIYLIGTNLLTWSKFKMWDPEMNSSNGAAYPLSKSITVGLNVNL</sequence>
<reference evidence="9 10" key="1">
    <citation type="submission" date="2018-08" db="EMBL/GenBank/DDBJ databases">
        <title>A genome reference for cultivated species of the human gut microbiota.</title>
        <authorList>
            <person name="Zou Y."/>
            <person name="Xue W."/>
            <person name="Luo G."/>
        </authorList>
    </citation>
    <scope>NUCLEOTIDE SEQUENCE [LARGE SCALE GENOMIC DNA]</scope>
    <source>
        <strain evidence="9 10">AF46-11NS</strain>
    </source>
</reference>
<evidence type="ECO:0000313" key="9">
    <source>
        <dbReference type="EMBL" id="RHK22794.1"/>
    </source>
</evidence>
<evidence type="ECO:0000256" key="2">
    <source>
        <dbReference type="ARBA" id="ARBA00022448"/>
    </source>
</evidence>
<keyword evidence="6 7" id="KW-0998">Cell outer membrane</keyword>
<dbReference type="AlphaFoldDB" id="A0A415FIT3"/>